<feature type="transmembrane region" description="Helical" evidence="8">
    <location>
        <begin position="142"/>
        <end position="167"/>
    </location>
</feature>
<gene>
    <name evidence="9" type="ORF">P7K49_008669</name>
</gene>
<feature type="transmembrane region" description="Helical" evidence="8">
    <location>
        <begin position="187"/>
        <end position="209"/>
    </location>
</feature>
<dbReference type="Proteomes" id="UP001266305">
    <property type="component" value="Unassembled WGS sequence"/>
</dbReference>
<evidence type="ECO:0000256" key="2">
    <source>
        <dbReference type="ARBA" id="ARBA00004282"/>
    </source>
</evidence>
<evidence type="ECO:0000256" key="1">
    <source>
        <dbReference type="ARBA" id="ARBA00004141"/>
    </source>
</evidence>
<organism evidence="9 10">
    <name type="scientific">Saguinus oedipus</name>
    <name type="common">Cotton-top tamarin</name>
    <name type="synonym">Oedipomidas oedipus</name>
    <dbReference type="NCBI Taxonomy" id="9490"/>
    <lineage>
        <taxon>Eukaryota</taxon>
        <taxon>Metazoa</taxon>
        <taxon>Chordata</taxon>
        <taxon>Craniata</taxon>
        <taxon>Vertebrata</taxon>
        <taxon>Euteleostomi</taxon>
        <taxon>Mammalia</taxon>
        <taxon>Eutheria</taxon>
        <taxon>Euarchontoglires</taxon>
        <taxon>Primates</taxon>
        <taxon>Haplorrhini</taxon>
        <taxon>Platyrrhini</taxon>
        <taxon>Cebidae</taxon>
        <taxon>Callitrichinae</taxon>
        <taxon>Saguinus</taxon>
    </lineage>
</organism>
<evidence type="ECO:0000256" key="4">
    <source>
        <dbReference type="ARBA" id="ARBA00022692"/>
    </source>
</evidence>
<keyword evidence="10" id="KW-1185">Reference proteome</keyword>
<evidence type="ECO:0000256" key="7">
    <source>
        <dbReference type="ARBA" id="ARBA00023136"/>
    </source>
</evidence>
<evidence type="ECO:0000256" key="5">
    <source>
        <dbReference type="ARBA" id="ARBA00022949"/>
    </source>
</evidence>
<accession>A0ABQ9VYE4</accession>
<dbReference type="InterPro" id="IPR015664">
    <property type="entry name" value="P53_induced"/>
</dbReference>
<comment type="caution">
    <text evidence="9">The sequence shown here is derived from an EMBL/GenBank/DDBJ whole genome shotgun (WGS) entry which is preliminary data.</text>
</comment>
<dbReference type="PANTHER" id="PTHR14399:SF4">
    <property type="entry name" value="P53 APOPTOSIS EFFECTOR RELATED TO PMP-22"/>
    <property type="match status" value="1"/>
</dbReference>
<keyword evidence="4 8" id="KW-0812">Transmembrane</keyword>
<sequence length="229" mass="25364">MALAQDLESNHESGICCCEVAVGRREQIWSQQERAASGRCGQSGEWDRERQNSGLGGPCSDLMQRPEYGQQGQGQRQGTNEVPQLQHPCCLPALIFASLDQSNDLELTWGRAAAAMLFCGFIILVICFILSFFALCGPQMLVFLRVIGGLLALAAVFQIISLVIYPVKYTQTFDLHANPAVTYIYNWAYGFGWAATIILIGCAFFFCCLPNYEDDLLGNAKPRYFYTSA</sequence>
<keyword evidence="6 8" id="KW-1133">Transmembrane helix</keyword>
<evidence type="ECO:0008006" key="11">
    <source>
        <dbReference type="Google" id="ProtNLM"/>
    </source>
</evidence>
<evidence type="ECO:0000256" key="3">
    <source>
        <dbReference type="ARBA" id="ARBA00008691"/>
    </source>
</evidence>
<feature type="transmembrane region" description="Helical" evidence="8">
    <location>
        <begin position="112"/>
        <end position="135"/>
    </location>
</feature>
<evidence type="ECO:0000313" key="10">
    <source>
        <dbReference type="Proteomes" id="UP001266305"/>
    </source>
</evidence>
<keyword evidence="7 8" id="KW-0472">Membrane</keyword>
<evidence type="ECO:0000256" key="6">
    <source>
        <dbReference type="ARBA" id="ARBA00022989"/>
    </source>
</evidence>
<evidence type="ECO:0000313" key="9">
    <source>
        <dbReference type="EMBL" id="KAK2114403.1"/>
    </source>
</evidence>
<protein>
    <recommendedName>
        <fullName evidence="11">P53 apoptosis effector related to PMP-22</fullName>
    </recommendedName>
</protein>
<reference evidence="9 10" key="1">
    <citation type="submission" date="2023-05" db="EMBL/GenBank/DDBJ databases">
        <title>B98-5 Cell Line De Novo Hybrid Assembly: An Optical Mapping Approach.</title>
        <authorList>
            <person name="Kananen K."/>
            <person name="Auerbach J.A."/>
            <person name="Kautto E."/>
            <person name="Blachly J.S."/>
        </authorList>
    </citation>
    <scope>NUCLEOTIDE SEQUENCE [LARGE SCALE GENOMIC DNA]</scope>
    <source>
        <strain evidence="9">B95-8</strain>
        <tissue evidence="9">Cell line</tissue>
    </source>
</reference>
<dbReference type="EMBL" id="JASSZA010000004">
    <property type="protein sequence ID" value="KAK2114403.1"/>
    <property type="molecule type" value="Genomic_DNA"/>
</dbReference>
<dbReference type="Gene3D" id="1.20.140.150">
    <property type="match status" value="1"/>
</dbReference>
<name>A0ABQ9VYE4_SAGOE</name>
<evidence type="ECO:0000256" key="8">
    <source>
        <dbReference type="SAM" id="Phobius"/>
    </source>
</evidence>
<comment type="similarity">
    <text evidence="3">Belongs to the TMEM47 family.</text>
</comment>
<proteinExistence type="inferred from homology"/>
<comment type="subcellular location">
    <subcellularLocation>
        <location evidence="2">Cell junction</location>
    </subcellularLocation>
    <subcellularLocation>
        <location evidence="1">Membrane</location>
        <topology evidence="1">Multi-pass membrane protein</topology>
    </subcellularLocation>
</comment>
<dbReference type="PANTHER" id="PTHR14399">
    <property type="entry name" value="P53-INDUCED PROTEIN RELATED"/>
    <property type="match status" value="1"/>
</dbReference>
<keyword evidence="5" id="KW-0965">Cell junction</keyword>